<accession>A0A1Y6IVL0</accession>
<evidence type="ECO:0000256" key="3">
    <source>
        <dbReference type="RuleBase" id="RU361235"/>
    </source>
</evidence>
<dbReference type="GO" id="GO:0016787">
    <property type="term" value="F:hydrolase activity"/>
    <property type="evidence" value="ECO:0007669"/>
    <property type="project" value="UniProtKB-KW"/>
</dbReference>
<name>A0A1Y6IVL0_9VIBR</name>
<dbReference type="PANTHER" id="PTHR11559">
    <property type="entry name" value="CARBOXYLESTERASE"/>
    <property type="match status" value="1"/>
</dbReference>
<feature type="domain" description="Carboxylesterase type B" evidence="4">
    <location>
        <begin position="26"/>
        <end position="350"/>
    </location>
</feature>
<feature type="domain" description="Carboxylesterase type B" evidence="4">
    <location>
        <begin position="384"/>
        <end position="506"/>
    </location>
</feature>
<reference evidence="5 8" key="2">
    <citation type="submission" date="2023-11" db="EMBL/GenBank/DDBJ databases">
        <title>Plant-associative lifestyle of Vibrio porteresiae and its evolutionary dynamics.</title>
        <authorList>
            <person name="Rameshkumar N."/>
            <person name="Kirti K."/>
        </authorList>
    </citation>
    <scope>NUCLEOTIDE SEQUENCE [LARGE SCALE GENOMIC DNA]</scope>
    <source>
        <strain evidence="5 8">MSSRF38</strain>
    </source>
</reference>
<dbReference type="InterPro" id="IPR002018">
    <property type="entry name" value="CarbesteraseB"/>
</dbReference>
<dbReference type="Gene3D" id="3.40.50.1820">
    <property type="entry name" value="alpha/beta hydrolase"/>
    <property type="match status" value="1"/>
</dbReference>
<dbReference type="InterPro" id="IPR019826">
    <property type="entry name" value="Carboxylesterase_B_AS"/>
</dbReference>
<gene>
    <name evidence="6" type="primary">pnbA_6</name>
    <name evidence="5" type="ORF">SBX37_18995</name>
    <name evidence="6" type="ORF">VIM7927_03020</name>
</gene>
<comment type="similarity">
    <text evidence="1 3">Belongs to the type-B carboxylesterase/lipase family.</text>
</comment>
<dbReference type="SUPFAM" id="SSF53474">
    <property type="entry name" value="alpha/beta-Hydrolases"/>
    <property type="match status" value="1"/>
</dbReference>
<dbReference type="PROSITE" id="PS00122">
    <property type="entry name" value="CARBOXYLESTERASE_B_1"/>
    <property type="match status" value="1"/>
</dbReference>
<evidence type="ECO:0000313" key="8">
    <source>
        <dbReference type="Proteomes" id="UP001283366"/>
    </source>
</evidence>
<dbReference type="Proteomes" id="UP000196125">
    <property type="component" value="Unassembled WGS sequence"/>
</dbReference>
<sequence>MKKNRIYMLALAIVGVSCNVYSHVNTVVETDYGLVQGEQNGPVISYKGIPYAQPPVGELRWRAPQPAESWDGVLQAKDFANDCLQASFPGDTSQMNNERSENCLFLNVWKPAEPSRTLRPVMVWIHGGGFVNGGSSAPTYDGTSFAENGVVMVSFNYRLGRFGFFAHPALTAAQEESVLGNYGFMDQIAALKWVKENIAQFGGDPNRVTVVGESAGGVSIHVLLTSPLAENLFDQAIIQSGAGRTLSSRYISKENEETGAAPAETAGILFAKKFNISGEGPDTLEALRALPAEDVVSGLNMMNMGGDPTYSGPMRDEKLIIDHPQNIYSSGHALTVPVMLGATTAEISNMSLFPRVPETVDEALAIFGPFRAELARYAYGVTNDTTVMALAQDIGRDSAMVEPARFIMREAVKQGQPVYGYRFGYVADSLKPTSDGAAHASDIAYAFNTVRAQYHDELTESDQAMADMVHQYWVNFIRYGNPNGFGLPYWSQYRHWYENLMMFSNSGVNNSGMVRDPWKLRLDLIESIR</sequence>
<evidence type="ECO:0000313" key="7">
    <source>
        <dbReference type="Proteomes" id="UP000196125"/>
    </source>
</evidence>
<dbReference type="AlphaFoldDB" id="A0A1Y6IVL0"/>
<evidence type="ECO:0000313" key="6">
    <source>
        <dbReference type="EMBL" id="SMS01715.1"/>
    </source>
</evidence>
<dbReference type="EC" id="3.1.1.-" evidence="3"/>
<dbReference type="InterPro" id="IPR029058">
    <property type="entry name" value="AB_hydrolase_fold"/>
</dbReference>
<dbReference type="OrthoDB" id="9775851at2"/>
<evidence type="ECO:0000256" key="1">
    <source>
        <dbReference type="ARBA" id="ARBA00005964"/>
    </source>
</evidence>
<protein>
    <recommendedName>
        <fullName evidence="3">Carboxylic ester hydrolase</fullName>
        <ecNumber evidence="3">3.1.1.-</ecNumber>
    </recommendedName>
</protein>
<evidence type="ECO:0000313" key="5">
    <source>
        <dbReference type="EMBL" id="MDW6004951.1"/>
    </source>
</evidence>
<feature type="chain" id="PRO_5011820308" description="Carboxylic ester hydrolase" evidence="3">
    <location>
        <begin position="23"/>
        <end position="529"/>
    </location>
</feature>
<dbReference type="Pfam" id="PF00135">
    <property type="entry name" value="COesterase"/>
    <property type="match status" value="2"/>
</dbReference>
<proteinExistence type="inferred from homology"/>
<keyword evidence="3" id="KW-0732">Signal</keyword>
<keyword evidence="2 3" id="KW-0378">Hydrolase</keyword>
<reference evidence="6 7" key="1">
    <citation type="submission" date="2017-05" db="EMBL/GenBank/DDBJ databases">
        <authorList>
            <person name="Song R."/>
            <person name="Chenine A.L."/>
            <person name="Ruprecht R.M."/>
        </authorList>
    </citation>
    <scope>NUCLEOTIDE SEQUENCE [LARGE SCALE GENOMIC DNA]</scope>
    <source>
        <strain evidence="6 7">CECT 7927</strain>
    </source>
</reference>
<organism evidence="6 7">
    <name type="scientific">Vibrio mangrovi</name>
    <dbReference type="NCBI Taxonomy" id="474394"/>
    <lineage>
        <taxon>Bacteria</taxon>
        <taxon>Pseudomonadati</taxon>
        <taxon>Pseudomonadota</taxon>
        <taxon>Gammaproteobacteria</taxon>
        <taxon>Vibrionales</taxon>
        <taxon>Vibrionaceae</taxon>
        <taxon>Vibrio</taxon>
    </lineage>
</organism>
<dbReference type="RefSeq" id="WP_087481746.1">
    <property type="nucleotide sequence ID" value="NZ_AP024884.1"/>
</dbReference>
<dbReference type="EMBL" id="JAWRCO010000002">
    <property type="protein sequence ID" value="MDW6004951.1"/>
    <property type="molecule type" value="Genomic_DNA"/>
</dbReference>
<feature type="signal peptide" evidence="3">
    <location>
        <begin position="1"/>
        <end position="22"/>
    </location>
</feature>
<evidence type="ECO:0000256" key="2">
    <source>
        <dbReference type="ARBA" id="ARBA00022801"/>
    </source>
</evidence>
<dbReference type="PROSITE" id="PS51257">
    <property type="entry name" value="PROKAR_LIPOPROTEIN"/>
    <property type="match status" value="1"/>
</dbReference>
<dbReference type="EMBL" id="FXXI01000006">
    <property type="protein sequence ID" value="SMS01715.1"/>
    <property type="molecule type" value="Genomic_DNA"/>
</dbReference>
<dbReference type="Proteomes" id="UP001283366">
    <property type="component" value="Unassembled WGS sequence"/>
</dbReference>
<evidence type="ECO:0000259" key="4">
    <source>
        <dbReference type="Pfam" id="PF00135"/>
    </source>
</evidence>
<dbReference type="InterPro" id="IPR050309">
    <property type="entry name" value="Type-B_Carboxylest/Lipase"/>
</dbReference>
<keyword evidence="8" id="KW-1185">Reference proteome</keyword>